<keyword evidence="1" id="KW-0812">Transmembrane</keyword>
<protein>
    <submittedName>
        <fullName evidence="2">Uncharacterized protein</fullName>
    </submittedName>
</protein>
<accession>A0AAD7I9Z5</accession>
<dbReference type="Proteomes" id="UP001215598">
    <property type="component" value="Unassembled WGS sequence"/>
</dbReference>
<organism evidence="2 3">
    <name type="scientific">Mycena metata</name>
    <dbReference type="NCBI Taxonomy" id="1033252"/>
    <lineage>
        <taxon>Eukaryota</taxon>
        <taxon>Fungi</taxon>
        <taxon>Dikarya</taxon>
        <taxon>Basidiomycota</taxon>
        <taxon>Agaricomycotina</taxon>
        <taxon>Agaricomycetes</taxon>
        <taxon>Agaricomycetidae</taxon>
        <taxon>Agaricales</taxon>
        <taxon>Marasmiineae</taxon>
        <taxon>Mycenaceae</taxon>
        <taxon>Mycena</taxon>
    </lineage>
</organism>
<keyword evidence="1" id="KW-0472">Membrane</keyword>
<keyword evidence="1" id="KW-1133">Transmembrane helix</keyword>
<feature type="transmembrane region" description="Helical" evidence="1">
    <location>
        <begin position="279"/>
        <end position="298"/>
    </location>
</feature>
<comment type="caution">
    <text evidence="2">The sequence shown here is derived from an EMBL/GenBank/DDBJ whole genome shotgun (WGS) entry which is preliminary data.</text>
</comment>
<feature type="transmembrane region" description="Helical" evidence="1">
    <location>
        <begin position="54"/>
        <end position="72"/>
    </location>
</feature>
<evidence type="ECO:0000313" key="2">
    <source>
        <dbReference type="EMBL" id="KAJ7737309.1"/>
    </source>
</evidence>
<evidence type="ECO:0000313" key="3">
    <source>
        <dbReference type="Proteomes" id="UP001215598"/>
    </source>
</evidence>
<evidence type="ECO:0000256" key="1">
    <source>
        <dbReference type="SAM" id="Phobius"/>
    </source>
</evidence>
<feature type="non-terminal residue" evidence="2">
    <location>
        <position position="1"/>
    </location>
</feature>
<dbReference type="EMBL" id="JARKIB010000117">
    <property type="protein sequence ID" value="KAJ7737309.1"/>
    <property type="molecule type" value="Genomic_DNA"/>
</dbReference>
<feature type="transmembrane region" description="Helical" evidence="1">
    <location>
        <begin position="84"/>
        <end position="110"/>
    </location>
</feature>
<sequence length="300" mass="33671">YIQSFLQWSFTDYEQCTRATISTRLTVERMSQWLLNTSLFEQAWAHICFGKANWWWGQQLCLFTVGAWTIFLSIKGQRHHINFIWVYMLLGQFVAISVASNLFYLALVLVPRPLSTSSSHGMSSLVAPVALWLPVLLSLGTVATSPFTTECSFLPNLLLMHTFIILPLLVPDRLFPLVQASAETKSCFGISLKTLYVVVFGAALVFHVRATGQAAGNPPVSVRDLALKAWDVLHSHPAQSSIDWDVIWTSISFVVWLVLHPELQPRLNNQLGRLLTAMYLLMATPLLSVGVLAPHVFWTT</sequence>
<proteinExistence type="predicted"/>
<reference evidence="2" key="1">
    <citation type="submission" date="2023-03" db="EMBL/GenBank/DDBJ databases">
        <title>Massive genome expansion in bonnet fungi (Mycena s.s.) driven by repeated elements and novel gene families across ecological guilds.</title>
        <authorList>
            <consortium name="Lawrence Berkeley National Laboratory"/>
            <person name="Harder C.B."/>
            <person name="Miyauchi S."/>
            <person name="Viragh M."/>
            <person name="Kuo A."/>
            <person name="Thoen E."/>
            <person name="Andreopoulos B."/>
            <person name="Lu D."/>
            <person name="Skrede I."/>
            <person name="Drula E."/>
            <person name="Henrissat B."/>
            <person name="Morin E."/>
            <person name="Kohler A."/>
            <person name="Barry K."/>
            <person name="LaButti K."/>
            <person name="Morin E."/>
            <person name="Salamov A."/>
            <person name="Lipzen A."/>
            <person name="Mereny Z."/>
            <person name="Hegedus B."/>
            <person name="Baldrian P."/>
            <person name="Stursova M."/>
            <person name="Weitz H."/>
            <person name="Taylor A."/>
            <person name="Grigoriev I.V."/>
            <person name="Nagy L.G."/>
            <person name="Martin F."/>
            <person name="Kauserud H."/>
        </authorList>
    </citation>
    <scope>NUCLEOTIDE SEQUENCE</scope>
    <source>
        <strain evidence="2">CBHHK182m</strain>
    </source>
</reference>
<feature type="transmembrane region" description="Helical" evidence="1">
    <location>
        <begin position="190"/>
        <end position="208"/>
    </location>
</feature>
<gene>
    <name evidence="2" type="ORF">B0H16DRAFT_1326006</name>
</gene>
<keyword evidence="3" id="KW-1185">Reference proteome</keyword>
<name>A0AAD7I9Z5_9AGAR</name>
<feature type="transmembrane region" description="Helical" evidence="1">
    <location>
        <begin position="153"/>
        <end position="170"/>
    </location>
</feature>
<feature type="transmembrane region" description="Helical" evidence="1">
    <location>
        <begin position="122"/>
        <end position="141"/>
    </location>
</feature>
<dbReference type="AlphaFoldDB" id="A0AAD7I9Z5"/>